<protein>
    <recommendedName>
        <fullName evidence="5">Flavin reductase like domain-containing protein</fullName>
    </recommendedName>
</protein>
<reference evidence="6 7" key="1">
    <citation type="submission" date="2021-10" db="EMBL/GenBank/DDBJ databases">
        <authorList>
            <person name="Criscuolo A."/>
        </authorList>
    </citation>
    <scope>NUCLEOTIDE SEQUENCE [LARGE SCALE GENOMIC DNA]</scope>
    <source>
        <strain evidence="7">CIP 111899</strain>
    </source>
</reference>
<evidence type="ECO:0000256" key="1">
    <source>
        <dbReference type="ARBA" id="ARBA00001917"/>
    </source>
</evidence>
<dbReference type="Gene3D" id="2.30.110.10">
    <property type="entry name" value="Electron Transport, Fmn-binding Protein, Chain A"/>
    <property type="match status" value="1"/>
</dbReference>
<evidence type="ECO:0000313" key="7">
    <source>
        <dbReference type="Proteomes" id="UP000789423"/>
    </source>
</evidence>
<evidence type="ECO:0000256" key="2">
    <source>
        <dbReference type="ARBA" id="ARBA00022630"/>
    </source>
</evidence>
<dbReference type="SUPFAM" id="SSF50475">
    <property type="entry name" value="FMN-binding split barrel"/>
    <property type="match status" value="1"/>
</dbReference>
<evidence type="ECO:0000256" key="4">
    <source>
        <dbReference type="ARBA" id="ARBA00038054"/>
    </source>
</evidence>
<organism evidence="6 7">
    <name type="scientific">Bacillus rhizoplanae</name>
    <dbReference type="NCBI Taxonomy" id="2880966"/>
    <lineage>
        <taxon>Bacteria</taxon>
        <taxon>Bacillati</taxon>
        <taxon>Bacillota</taxon>
        <taxon>Bacilli</taxon>
        <taxon>Bacillales</taxon>
        <taxon>Bacillaceae</taxon>
        <taxon>Bacillus</taxon>
    </lineage>
</organism>
<dbReference type="Proteomes" id="UP000789423">
    <property type="component" value="Unassembled WGS sequence"/>
</dbReference>
<dbReference type="InterPro" id="IPR002563">
    <property type="entry name" value="Flavin_Rdtase-like_dom"/>
</dbReference>
<dbReference type="PANTHER" id="PTHR33798">
    <property type="entry name" value="FLAVOPROTEIN OXYGENASE"/>
    <property type="match status" value="1"/>
</dbReference>
<evidence type="ECO:0000256" key="3">
    <source>
        <dbReference type="ARBA" id="ARBA00022643"/>
    </source>
</evidence>
<accession>A0ABM8YGC7</accession>
<keyword evidence="3" id="KW-0288">FMN</keyword>
<proteinExistence type="inferred from homology"/>
<dbReference type="EMBL" id="CAKJTI010000039">
    <property type="protein sequence ID" value="CAG9614811.1"/>
    <property type="molecule type" value="Genomic_DNA"/>
</dbReference>
<dbReference type="InterPro" id="IPR012349">
    <property type="entry name" value="Split_barrel_FMN-bd"/>
</dbReference>
<sequence length="208" mass="23071">MKGMFFLLSIDPSKNTERENYKFLIGSIIPRPIAFVTTISKEHILNGAPFSYFNIVSSNPPMISLAIQRSEGRQKDTAKNILDSKEFVIHIVDEQNVEMVNQTAVNLPPTQSEIELANFTPIASEKVSVPGVQEAKIRMECVLERSLELGGSDSPGCDLVIGKVVQFHIENEIYEKGRIDPKGLGAVSRLAGHNYAKIGEIFSIERPK</sequence>
<evidence type="ECO:0000313" key="6">
    <source>
        <dbReference type="EMBL" id="CAG9614811.1"/>
    </source>
</evidence>
<keyword evidence="2" id="KW-0285">Flavoprotein</keyword>
<feature type="domain" description="Flavin reductase like" evidence="5">
    <location>
        <begin position="26"/>
        <end position="181"/>
    </location>
</feature>
<dbReference type="PANTHER" id="PTHR33798:SF5">
    <property type="entry name" value="FLAVIN REDUCTASE LIKE DOMAIN-CONTAINING PROTEIN"/>
    <property type="match status" value="1"/>
</dbReference>
<comment type="caution">
    <text evidence="6">The sequence shown here is derived from an EMBL/GenBank/DDBJ whole genome shotgun (WGS) entry which is preliminary data.</text>
</comment>
<gene>
    <name evidence="6" type="ORF">BACCIP111899_04044</name>
</gene>
<comment type="similarity">
    <text evidence="4">Belongs to the flavoredoxin family.</text>
</comment>
<evidence type="ECO:0000259" key="5">
    <source>
        <dbReference type="SMART" id="SM00903"/>
    </source>
</evidence>
<dbReference type="SMART" id="SM00903">
    <property type="entry name" value="Flavin_Reduct"/>
    <property type="match status" value="1"/>
</dbReference>
<dbReference type="Pfam" id="PF01613">
    <property type="entry name" value="Flavin_Reduct"/>
    <property type="match status" value="1"/>
</dbReference>
<keyword evidence="7" id="KW-1185">Reference proteome</keyword>
<comment type="cofactor">
    <cofactor evidence="1">
        <name>FMN</name>
        <dbReference type="ChEBI" id="CHEBI:58210"/>
    </cofactor>
</comment>
<name>A0ABM8YGC7_9BACI</name>